<protein>
    <submittedName>
        <fullName evidence="6">U2 snrnp auxilliary splicing factor, putative</fullName>
    </submittedName>
</protein>
<dbReference type="GO" id="GO:0003723">
    <property type="term" value="F:RNA binding"/>
    <property type="evidence" value="ECO:0007669"/>
    <property type="project" value="UniProtKB-UniRule"/>
</dbReference>
<dbReference type="SMART" id="SM00360">
    <property type="entry name" value="RRM"/>
    <property type="match status" value="2"/>
</dbReference>
<dbReference type="SUPFAM" id="SSF54928">
    <property type="entry name" value="RNA-binding domain, RBD"/>
    <property type="match status" value="1"/>
</dbReference>
<dbReference type="InterPro" id="IPR000504">
    <property type="entry name" value="RRM_dom"/>
</dbReference>
<dbReference type="AlphaFoldDB" id="G0QPW3"/>
<dbReference type="FunFam" id="3.30.70.330:FF:000097">
    <property type="entry name" value="U2 snRNP auxiliary factor large subunit"/>
    <property type="match status" value="1"/>
</dbReference>
<dbReference type="Gene3D" id="3.30.70.330">
    <property type="match status" value="3"/>
</dbReference>
<keyword evidence="3" id="KW-0508">mRNA splicing</keyword>
<dbReference type="RefSeq" id="XP_004036727.1">
    <property type="nucleotide sequence ID" value="XM_004036679.1"/>
</dbReference>
<reference evidence="6 7" key="1">
    <citation type="submission" date="2011-07" db="EMBL/GenBank/DDBJ databases">
        <authorList>
            <person name="Coyne R."/>
            <person name="Brami D."/>
            <person name="Johnson J."/>
            <person name="Hostetler J."/>
            <person name="Hannick L."/>
            <person name="Clark T."/>
            <person name="Cassidy-Hanley D."/>
            <person name="Inman J."/>
        </authorList>
    </citation>
    <scope>NUCLEOTIDE SEQUENCE [LARGE SCALE GENOMIC DNA]</scope>
    <source>
        <strain evidence="6 7">G5</strain>
    </source>
</reference>
<evidence type="ECO:0000313" key="6">
    <source>
        <dbReference type="EMBL" id="EGR32741.1"/>
    </source>
</evidence>
<dbReference type="CDD" id="cd12232">
    <property type="entry name" value="RRM3_U2AF65"/>
    <property type="match status" value="1"/>
</dbReference>
<gene>
    <name evidence="6" type="ORF">IMG5_071940</name>
</gene>
<keyword evidence="1" id="KW-0507">mRNA processing</keyword>
<dbReference type="OMA" id="CEYADIC"/>
<dbReference type="InterPro" id="IPR035979">
    <property type="entry name" value="RBD_domain_sf"/>
</dbReference>
<dbReference type="GeneID" id="14908910"/>
<dbReference type="STRING" id="857967.G0QPW3"/>
<organism evidence="6 7">
    <name type="scientific">Ichthyophthirius multifiliis</name>
    <name type="common">White spot disease agent</name>
    <name type="synonym">Ich</name>
    <dbReference type="NCBI Taxonomy" id="5932"/>
    <lineage>
        <taxon>Eukaryota</taxon>
        <taxon>Sar</taxon>
        <taxon>Alveolata</taxon>
        <taxon>Ciliophora</taxon>
        <taxon>Intramacronucleata</taxon>
        <taxon>Oligohymenophorea</taxon>
        <taxon>Hymenostomatida</taxon>
        <taxon>Ophryoglenina</taxon>
        <taxon>Ichthyophthirius</taxon>
    </lineage>
</organism>
<dbReference type="OrthoDB" id="10266058at2759"/>
<evidence type="ECO:0000256" key="2">
    <source>
        <dbReference type="ARBA" id="ARBA00022884"/>
    </source>
</evidence>
<dbReference type="PANTHER" id="PTHR23139">
    <property type="entry name" value="RNA-BINDING PROTEIN"/>
    <property type="match status" value="1"/>
</dbReference>
<dbReference type="Proteomes" id="UP000008983">
    <property type="component" value="Unassembled WGS sequence"/>
</dbReference>
<dbReference type="EMBL" id="GL983583">
    <property type="protein sequence ID" value="EGR32741.1"/>
    <property type="molecule type" value="Genomic_DNA"/>
</dbReference>
<dbReference type="InParanoid" id="G0QPW3"/>
<dbReference type="PROSITE" id="PS50102">
    <property type="entry name" value="RRM"/>
    <property type="match status" value="1"/>
</dbReference>
<evidence type="ECO:0000313" key="7">
    <source>
        <dbReference type="Proteomes" id="UP000008983"/>
    </source>
</evidence>
<accession>G0QPW3</accession>
<sequence length="276" mass="32392">MLFLFLKKYKKLYIEKSSQYFNRIFMDKIQVEDAILDSEEGIQENKIYMGGLPTYLKDPEIKKLCETFGKLKYFNLAKQQNENKEWVSKGYCFFEYEDKEVTDRAIKALNGLPCGDRKLKVSKVTRDQNKLAKTQQIQNDSGSYLGDCHLIKNEFVRKMLSIPEYTYQPSRVIQLLNMCSPEDLFEDDIYNEIYQDVQSECEKIGPIEKVEIVRPCKMTGICPPSVGKIFVKFKYLLKAKRARHVLNGRTYNKRTVVASFYPEEKFDCKEFLVNLT</sequence>
<feature type="domain" description="RRM" evidence="5">
    <location>
        <begin position="45"/>
        <end position="126"/>
    </location>
</feature>
<keyword evidence="2 4" id="KW-0694">RNA-binding</keyword>
<name>G0QPW3_ICHMU</name>
<keyword evidence="7" id="KW-1185">Reference proteome</keyword>
<evidence type="ECO:0000256" key="1">
    <source>
        <dbReference type="ARBA" id="ARBA00022664"/>
    </source>
</evidence>
<evidence type="ECO:0000256" key="4">
    <source>
        <dbReference type="PROSITE-ProRule" id="PRU00176"/>
    </source>
</evidence>
<dbReference type="Pfam" id="PF00076">
    <property type="entry name" value="RRM_1"/>
    <property type="match status" value="1"/>
</dbReference>
<dbReference type="GO" id="GO:0006397">
    <property type="term" value="P:mRNA processing"/>
    <property type="evidence" value="ECO:0007669"/>
    <property type="project" value="UniProtKB-KW"/>
</dbReference>
<evidence type="ECO:0000259" key="5">
    <source>
        <dbReference type="PROSITE" id="PS50102"/>
    </source>
</evidence>
<proteinExistence type="predicted"/>
<dbReference type="GO" id="GO:0008380">
    <property type="term" value="P:RNA splicing"/>
    <property type="evidence" value="ECO:0007669"/>
    <property type="project" value="UniProtKB-KW"/>
</dbReference>
<dbReference type="eggNOG" id="KOG0120">
    <property type="taxonomic scope" value="Eukaryota"/>
</dbReference>
<dbReference type="InterPro" id="IPR012677">
    <property type="entry name" value="Nucleotide-bd_a/b_plait_sf"/>
</dbReference>
<evidence type="ECO:0000256" key="3">
    <source>
        <dbReference type="ARBA" id="ARBA00023187"/>
    </source>
</evidence>